<evidence type="ECO:0000256" key="1">
    <source>
        <dbReference type="SAM" id="MobiDB-lite"/>
    </source>
</evidence>
<dbReference type="AlphaFoldDB" id="A0A9X1YAQ2"/>
<feature type="chain" id="PRO_5040756098" description="Serine/threonine protein kinase" evidence="2">
    <location>
        <begin position="26"/>
        <end position="176"/>
    </location>
</feature>
<sequence>MRVYLKFLPPLALLGAVALVPPAIAQTTVPSVPQPQSSTPMPAPTSPEDLARRAARVRQTPQGPDSGPSSTDNAAERMNQRYGGGRTGMPVHRRHPTVPDHERRAARVRQTPNGPDSGPSSGDNIADRLNAESLARAQANQPALTPGPDTTSNLNRMSGQDAARGVNPPQPMMPFR</sequence>
<gene>
    <name evidence="3" type="ORF">M0638_23175</name>
</gene>
<feature type="compositionally biased region" description="Polar residues" evidence="1">
    <location>
        <begin position="138"/>
        <end position="158"/>
    </location>
</feature>
<organism evidence="3 4">
    <name type="scientific">Roseomonas acroporae</name>
    <dbReference type="NCBI Taxonomy" id="2937791"/>
    <lineage>
        <taxon>Bacteria</taxon>
        <taxon>Pseudomonadati</taxon>
        <taxon>Pseudomonadota</taxon>
        <taxon>Alphaproteobacteria</taxon>
        <taxon>Acetobacterales</taxon>
        <taxon>Roseomonadaceae</taxon>
        <taxon>Roseomonas</taxon>
    </lineage>
</organism>
<evidence type="ECO:0000256" key="2">
    <source>
        <dbReference type="SAM" id="SignalP"/>
    </source>
</evidence>
<protein>
    <recommendedName>
        <fullName evidence="5">Serine/threonine protein kinase</fullName>
    </recommendedName>
</protein>
<feature type="region of interest" description="Disordered" evidence="1">
    <location>
        <begin position="29"/>
        <end position="176"/>
    </location>
</feature>
<evidence type="ECO:0008006" key="5">
    <source>
        <dbReference type="Google" id="ProtNLM"/>
    </source>
</evidence>
<keyword evidence="4" id="KW-1185">Reference proteome</keyword>
<evidence type="ECO:0000313" key="3">
    <source>
        <dbReference type="EMBL" id="MCK8787279.1"/>
    </source>
</evidence>
<dbReference type="RefSeq" id="WP_248669332.1">
    <property type="nucleotide sequence ID" value="NZ_JALPRX010000114.1"/>
</dbReference>
<reference evidence="3" key="1">
    <citation type="submission" date="2022-04" db="EMBL/GenBank/DDBJ databases">
        <title>Roseomonas acroporae sp. nov., isolated from coral Acropora digitifera.</title>
        <authorList>
            <person name="Sun H."/>
        </authorList>
    </citation>
    <scope>NUCLEOTIDE SEQUENCE</scope>
    <source>
        <strain evidence="3">NAR14</strain>
    </source>
</reference>
<evidence type="ECO:0000313" key="4">
    <source>
        <dbReference type="Proteomes" id="UP001139516"/>
    </source>
</evidence>
<name>A0A9X1YAQ2_9PROT</name>
<dbReference type="EMBL" id="JALPRX010000114">
    <property type="protein sequence ID" value="MCK8787279.1"/>
    <property type="molecule type" value="Genomic_DNA"/>
</dbReference>
<feature type="signal peptide" evidence="2">
    <location>
        <begin position="1"/>
        <end position="25"/>
    </location>
</feature>
<proteinExistence type="predicted"/>
<comment type="caution">
    <text evidence="3">The sequence shown here is derived from an EMBL/GenBank/DDBJ whole genome shotgun (WGS) entry which is preliminary data.</text>
</comment>
<feature type="compositionally biased region" description="Polar residues" evidence="1">
    <location>
        <begin position="110"/>
        <end position="123"/>
    </location>
</feature>
<feature type="compositionally biased region" description="Polar residues" evidence="1">
    <location>
        <begin position="59"/>
        <end position="73"/>
    </location>
</feature>
<dbReference type="Proteomes" id="UP001139516">
    <property type="component" value="Unassembled WGS sequence"/>
</dbReference>
<feature type="compositionally biased region" description="Low complexity" evidence="1">
    <location>
        <begin position="29"/>
        <end position="40"/>
    </location>
</feature>
<keyword evidence="2" id="KW-0732">Signal</keyword>
<accession>A0A9X1YAQ2</accession>